<evidence type="ECO:0000259" key="2">
    <source>
        <dbReference type="Pfam" id="PF05360"/>
    </source>
</evidence>
<reference evidence="3" key="1">
    <citation type="submission" date="2020-01" db="EMBL/GenBank/DDBJ databases">
        <authorList>
            <person name="Meier V. D."/>
            <person name="Meier V D."/>
        </authorList>
    </citation>
    <scope>NUCLEOTIDE SEQUENCE</scope>
    <source>
        <strain evidence="3">HLG_WM_MAG_07</strain>
    </source>
</reference>
<dbReference type="InterPro" id="IPR008024">
    <property type="entry name" value="YiaAB"/>
</dbReference>
<evidence type="ECO:0000313" key="3">
    <source>
        <dbReference type="EMBL" id="CAA6813993.1"/>
    </source>
</evidence>
<keyword evidence="1" id="KW-0472">Membrane</keyword>
<protein>
    <recommendedName>
        <fullName evidence="2">YiaAB two helix domain-containing protein</fullName>
    </recommendedName>
</protein>
<dbReference type="Pfam" id="PF05360">
    <property type="entry name" value="YiaAB"/>
    <property type="match status" value="1"/>
</dbReference>
<accession>A0A6S6T414</accession>
<keyword evidence="1" id="KW-0812">Transmembrane</keyword>
<dbReference type="EMBL" id="CACVAY010000063">
    <property type="protein sequence ID" value="CAA6813993.1"/>
    <property type="molecule type" value="Genomic_DNA"/>
</dbReference>
<feature type="domain" description="YiaAB two helix" evidence="2">
    <location>
        <begin position="13"/>
        <end position="65"/>
    </location>
</feature>
<keyword evidence="1" id="KW-1133">Transmembrane helix</keyword>
<name>A0A6S6T414_9GAMM</name>
<dbReference type="AlphaFoldDB" id="A0A6S6T414"/>
<organism evidence="3">
    <name type="scientific">uncultured Thiotrichaceae bacterium</name>
    <dbReference type="NCBI Taxonomy" id="298394"/>
    <lineage>
        <taxon>Bacteria</taxon>
        <taxon>Pseudomonadati</taxon>
        <taxon>Pseudomonadota</taxon>
        <taxon>Gammaproteobacteria</taxon>
        <taxon>Thiotrichales</taxon>
        <taxon>Thiotrichaceae</taxon>
        <taxon>environmental samples</taxon>
    </lineage>
</organism>
<feature type="transmembrane region" description="Helical" evidence="1">
    <location>
        <begin position="12"/>
        <end position="35"/>
    </location>
</feature>
<sequence length="90" mass="10091">MENVELQSNTAGWLLFVKLSFVISLLAMGAAILFMPGDFMLKGYMALNSLFIVSSTIMVSKTMRDEHEGKKIINKISEAKTNKILKEYAE</sequence>
<evidence type="ECO:0000256" key="1">
    <source>
        <dbReference type="SAM" id="Phobius"/>
    </source>
</evidence>
<proteinExistence type="predicted"/>
<gene>
    <name evidence="3" type="ORF">HELGO_WM15156</name>
</gene>